<keyword evidence="2" id="KW-1185">Reference proteome</keyword>
<protein>
    <submittedName>
        <fullName evidence="1">Uncharacterized protein</fullName>
    </submittedName>
</protein>
<comment type="caution">
    <text evidence="1">The sequence shown here is derived from an EMBL/GenBank/DDBJ whole genome shotgun (WGS) entry which is preliminary data.</text>
</comment>
<proteinExistence type="predicted"/>
<reference evidence="2" key="1">
    <citation type="journal article" date="2023" name="G3 (Bethesda)">
        <title>Genome assembly and association tests identify interacting loci associated with vigor, precocity, and sex in interspecific pistachio rootstocks.</title>
        <authorList>
            <person name="Palmer W."/>
            <person name="Jacygrad E."/>
            <person name="Sagayaradj S."/>
            <person name="Cavanaugh K."/>
            <person name="Han R."/>
            <person name="Bertier L."/>
            <person name="Beede B."/>
            <person name="Kafkas S."/>
            <person name="Golino D."/>
            <person name="Preece J."/>
            <person name="Michelmore R."/>
        </authorList>
    </citation>
    <scope>NUCLEOTIDE SEQUENCE [LARGE SCALE GENOMIC DNA]</scope>
</reference>
<name>A0ACC0ZJY2_9ROSI</name>
<accession>A0ACC0ZJY2</accession>
<sequence>MRAQLILLLCLLFNCLCRFHCTTVDDVEGYISKKIQSKAKPPDLAPSPDPQPFLPLIAPSPLIPITNRSLPSLSGFCTLNFSAAASLMSTTATDCWDSFAPYLANVICCPQFDASLAILMGQYSKYSGMLHLDKTNARHCLSDFEMILESQGANNQLQKLCSIRPENLTEASCPVSDVKKFESIVDSSRLLAACGKIDPVNECCHQVCQNAILDAARKIARNGTSNLPENSTRIDDCKNIVFRWLASKLDPSSANHVLRGLSNCKLNKGCPLVFPKTINVTKECGYMISNQTACCKAMENYVSHLQKQSFITNLQGLNCAASLGMELQKANVSSNVYDLCHINLKDFSLQVQKQLFFLIFFLLVFLICFNVLTVLSLDSGCLLPSLPSDVTYDAASGIGFICDLNDNIEATWPSTSILLGSCNETTKLPALPTATSAQSGLYMKKSVFLPLLLSSSLVLTTLI</sequence>
<dbReference type="Proteomes" id="UP001163603">
    <property type="component" value="Chromosome 1"/>
</dbReference>
<dbReference type="EMBL" id="CM047736">
    <property type="protein sequence ID" value="KAJ0053560.1"/>
    <property type="molecule type" value="Genomic_DNA"/>
</dbReference>
<organism evidence="1 2">
    <name type="scientific">Pistacia integerrima</name>
    <dbReference type="NCBI Taxonomy" id="434235"/>
    <lineage>
        <taxon>Eukaryota</taxon>
        <taxon>Viridiplantae</taxon>
        <taxon>Streptophyta</taxon>
        <taxon>Embryophyta</taxon>
        <taxon>Tracheophyta</taxon>
        <taxon>Spermatophyta</taxon>
        <taxon>Magnoliopsida</taxon>
        <taxon>eudicotyledons</taxon>
        <taxon>Gunneridae</taxon>
        <taxon>Pentapetalae</taxon>
        <taxon>rosids</taxon>
        <taxon>malvids</taxon>
        <taxon>Sapindales</taxon>
        <taxon>Anacardiaceae</taxon>
        <taxon>Pistacia</taxon>
    </lineage>
</organism>
<evidence type="ECO:0000313" key="1">
    <source>
        <dbReference type="EMBL" id="KAJ0053560.1"/>
    </source>
</evidence>
<evidence type="ECO:0000313" key="2">
    <source>
        <dbReference type="Proteomes" id="UP001163603"/>
    </source>
</evidence>
<gene>
    <name evidence="1" type="ORF">Pint_02042</name>
</gene>